<organism evidence="1 2">
    <name type="scientific">Entomophthora muscae</name>
    <dbReference type="NCBI Taxonomy" id="34485"/>
    <lineage>
        <taxon>Eukaryota</taxon>
        <taxon>Fungi</taxon>
        <taxon>Fungi incertae sedis</taxon>
        <taxon>Zoopagomycota</taxon>
        <taxon>Entomophthoromycotina</taxon>
        <taxon>Entomophthoromycetes</taxon>
        <taxon>Entomophthorales</taxon>
        <taxon>Entomophthoraceae</taxon>
        <taxon>Entomophthora</taxon>
    </lineage>
</organism>
<accession>A0ACC2TI33</accession>
<gene>
    <name evidence="1" type="ORF">DSO57_1008990</name>
</gene>
<comment type="caution">
    <text evidence="1">The sequence shown here is derived from an EMBL/GenBank/DDBJ whole genome shotgun (WGS) entry which is preliminary data.</text>
</comment>
<dbReference type="EMBL" id="QTSX02002868">
    <property type="protein sequence ID" value="KAJ9074176.1"/>
    <property type="molecule type" value="Genomic_DNA"/>
</dbReference>
<sequence>MPKHKSASYSESDAKLQEIFLHIRKSLTITNVCSNNLIEHQKKKPLPSPQKNRKVNW</sequence>
<keyword evidence="2" id="KW-1185">Reference proteome</keyword>
<name>A0ACC2TI33_9FUNG</name>
<evidence type="ECO:0000313" key="2">
    <source>
        <dbReference type="Proteomes" id="UP001165960"/>
    </source>
</evidence>
<reference evidence="1" key="1">
    <citation type="submission" date="2022-04" db="EMBL/GenBank/DDBJ databases">
        <title>Genome of the entomopathogenic fungus Entomophthora muscae.</title>
        <authorList>
            <person name="Elya C."/>
            <person name="Lovett B.R."/>
            <person name="Lee E."/>
            <person name="Macias A.M."/>
            <person name="Hajek A.E."/>
            <person name="De Bivort B.L."/>
            <person name="Kasson M.T."/>
            <person name="De Fine Licht H.H."/>
            <person name="Stajich J.E."/>
        </authorList>
    </citation>
    <scope>NUCLEOTIDE SEQUENCE</scope>
    <source>
        <strain evidence="1">Berkeley</strain>
    </source>
</reference>
<protein>
    <submittedName>
        <fullName evidence="1">Uncharacterized protein</fullName>
    </submittedName>
</protein>
<proteinExistence type="predicted"/>
<evidence type="ECO:0000313" key="1">
    <source>
        <dbReference type="EMBL" id="KAJ9074176.1"/>
    </source>
</evidence>
<dbReference type="Proteomes" id="UP001165960">
    <property type="component" value="Unassembled WGS sequence"/>
</dbReference>